<keyword evidence="1" id="KW-1133">Transmembrane helix</keyword>
<accession>A0A1H3VR24</accession>
<evidence type="ECO:0000313" key="2">
    <source>
        <dbReference type="EMBL" id="SDZ77253.1"/>
    </source>
</evidence>
<keyword evidence="1" id="KW-0472">Membrane</keyword>
<keyword evidence="3" id="KW-1185">Reference proteome</keyword>
<dbReference type="EMBL" id="FNQM01000001">
    <property type="protein sequence ID" value="SDZ77253.1"/>
    <property type="molecule type" value="Genomic_DNA"/>
</dbReference>
<keyword evidence="1" id="KW-0812">Transmembrane</keyword>
<feature type="transmembrane region" description="Helical" evidence="1">
    <location>
        <begin position="12"/>
        <end position="33"/>
    </location>
</feature>
<evidence type="ECO:0000256" key="1">
    <source>
        <dbReference type="SAM" id="Phobius"/>
    </source>
</evidence>
<sequence>MRAHPGKIFNERLKAIAAALNTLSSAVLVLGVIKRNIDGAQTSLASGAAELDLLWIAVAFVGYALGLWLLGWLKPEA</sequence>
<protein>
    <submittedName>
        <fullName evidence="2">Uncharacterized protein</fullName>
    </submittedName>
</protein>
<gene>
    <name evidence="2" type="ORF">SAMN05444370_101274</name>
</gene>
<reference evidence="2 3" key="1">
    <citation type="submission" date="2016-10" db="EMBL/GenBank/DDBJ databases">
        <authorList>
            <person name="de Groot N.N."/>
        </authorList>
    </citation>
    <scope>NUCLEOTIDE SEQUENCE [LARGE SCALE GENOMIC DNA]</scope>
    <source>
        <strain evidence="2 3">DSM 15345</strain>
    </source>
</reference>
<proteinExistence type="predicted"/>
<feature type="transmembrane region" description="Helical" evidence="1">
    <location>
        <begin position="53"/>
        <end position="73"/>
    </location>
</feature>
<dbReference type="AlphaFoldDB" id="A0A1H3VR24"/>
<dbReference type="Proteomes" id="UP000198703">
    <property type="component" value="Unassembled WGS sequence"/>
</dbReference>
<dbReference type="STRING" id="89524.SAMN05444370_101274"/>
<organism evidence="2 3">
    <name type="scientific">Rubrimonas cliftonensis</name>
    <dbReference type="NCBI Taxonomy" id="89524"/>
    <lineage>
        <taxon>Bacteria</taxon>
        <taxon>Pseudomonadati</taxon>
        <taxon>Pseudomonadota</taxon>
        <taxon>Alphaproteobacteria</taxon>
        <taxon>Rhodobacterales</taxon>
        <taxon>Paracoccaceae</taxon>
        <taxon>Rubrimonas</taxon>
    </lineage>
</organism>
<dbReference type="RefSeq" id="WP_093247674.1">
    <property type="nucleotide sequence ID" value="NZ_FNQM01000001.1"/>
</dbReference>
<name>A0A1H3VR24_9RHOB</name>
<evidence type="ECO:0000313" key="3">
    <source>
        <dbReference type="Proteomes" id="UP000198703"/>
    </source>
</evidence>